<gene>
    <name evidence="9" type="ORF">GZH47_16435</name>
</gene>
<feature type="transmembrane region" description="Helical" evidence="7">
    <location>
        <begin position="295"/>
        <end position="317"/>
    </location>
</feature>
<evidence type="ECO:0000259" key="8">
    <source>
        <dbReference type="PROSITE" id="PS50850"/>
    </source>
</evidence>
<evidence type="ECO:0000256" key="2">
    <source>
        <dbReference type="ARBA" id="ARBA00022448"/>
    </source>
</evidence>
<feature type="transmembrane region" description="Helical" evidence="7">
    <location>
        <begin position="196"/>
        <end position="215"/>
    </location>
</feature>
<dbReference type="Proteomes" id="UP000479114">
    <property type="component" value="Chromosome"/>
</dbReference>
<keyword evidence="3" id="KW-1003">Cell membrane</keyword>
<keyword evidence="5 7" id="KW-1133">Transmembrane helix</keyword>
<feature type="transmembrane region" description="Helical" evidence="7">
    <location>
        <begin position="137"/>
        <end position="158"/>
    </location>
</feature>
<reference evidence="9 10" key="1">
    <citation type="submission" date="2020-02" db="EMBL/GenBank/DDBJ databases">
        <title>Paenibacillus sp. nov., isolated from rhizosphere soil of tomato.</title>
        <authorList>
            <person name="Weon H.-Y."/>
            <person name="Lee S.A."/>
        </authorList>
    </citation>
    <scope>NUCLEOTIDE SEQUENCE [LARGE SCALE GENOMIC DNA]</scope>
    <source>
        <strain evidence="9 10">14171R-81</strain>
    </source>
</reference>
<dbReference type="SUPFAM" id="SSF103473">
    <property type="entry name" value="MFS general substrate transporter"/>
    <property type="match status" value="1"/>
</dbReference>
<dbReference type="CDD" id="cd17503">
    <property type="entry name" value="MFS_LmrB_MDR_like"/>
    <property type="match status" value="1"/>
</dbReference>
<feature type="transmembrane region" description="Helical" evidence="7">
    <location>
        <begin position="164"/>
        <end position="184"/>
    </location>
</feature>
<dbReference type="InterPro" id="IPR011701">
    <property type="entry name" value="MFS"/>
</dbReference>
<feature type="domain" description="Major facilitator superfamily (MFS) profile" evidence="8">
    <location>
        <begin position="10"/>
        <end position="468"/>
    </location>
</feature>
<dbReference type="GO" id="GO:0005886">
    <property type="term" value="C:plasma membrane"/>
    <property type="evidence" value="ECO:0007669"/>
    <property type="project" value="UniProtKB-SubCell"/>
</dbReference>
<feature type="transmembrane region" description="Helical" evidence="7">
    <location>
        <begin position="265"/>
        <end position="289"/>
    </location>
</feature>
<accession>A0A6C0P179</accession>
<dbReference type="InterPro" id="IPR004638">
    <property type="entry name" value="EmrB-like"/>
</dbReference>
<dbReference type="KEGG" id="prz:GZH47_16435"/>
<feature type="transmembrane region" description="Helical" evidence="7">
    <location>
        <begin position="329"/>
        <end position="346"/>
    </location>
</feature>
<keyword evidence="6 7" id="KW-0472">Membrane</keyword>
<dbReference type="PANTHER" id="PTHR42718">
    <property type="entry name" value="MAJOR FACILITATOR SUPERFAMILY MULTIDRUG TRANSPORTER MFSC"/>
    <property type="match status" value="1"/>
</dbReference>
<dbReference type="AlphaFoldDB" id="A0A6C0P179"/>
<sequence length="477" mass="51377">MEKKYNTRAILASLLICGFVGMFSETSLNIAITNLMEVFEIKAATAQWLTTGYLLTLGILMPFTGQLLQMFTTRQLFSVSTIGLTAGTLLAAVSINFEMLMFARVLQAIGMGLLLPLMFNTILVIFPPEKRGAAMGYIGLVLSFAPALGPAVSGMIIQYLSWHYIFWFLIPLMVIGMLFGYKYLENVTEVSKQRIDVLSAVLSTIGFGSIVFGFGQAGEGGHGGVSSVALTLIIVGVVALVLFVLRQRKSQPLLNLRVFKYPMFVIGVFLVMICMVVFMSTMIVLPMYLQTGAGLSVFATGLILLPGSALNGIFQMLAGRLYDKYGPKWVIIPGSVIVMLVLWFFTTLTPASAVGLIIALHMVLGGGIALIWPASQTNALNSLPSELYAHGSAALNTLMQVVGATGTAVAISILTSGKNKFLATSSTPTMPNEIANAITAGAQNVFWVMMIIAVIGFIIGFFVRRSNNKIGEVQSMH</sequence>
<evidence type="ECO:0000256" key="4">
    <source>
        <dbReference type="ARBA" id="ARBA00022692"/>
    </source>
</evidence>
<proteinExistence type="predicted"/>
<organism evidence="9 10">
    <name type="scientific">Paenibacillus rhizovicinus</name>
    <dbReference type="NCBI Taxonomy" id="2704463"/>
    <lineage>
        <taxon>Bacteria</taxon>
        <taxon>Bacillati</taxon>
        <taxon>Bacillota</taxon>
        <taxon>Bacilli</taxon>
        <taxon>Bacillales</taxon>
        <taxon>Paenibacillaceae</taxon>
        <taxon>Paenibacillus</taxon>
    </lineage>
</organism>
<feature type="transmembrane region" description="Helical" evidence="7">
    <location>
        <begin position="227"/>
        <end position="245"/>
    </location>
</feature>
<evidence type="ECO:0000256" key="5">
    <source>
        <dbReference type="ARBA" id="ARBA00022989"/>
    </source>
</evidence>
<dbReference type="Gene3D" id="1.20.1720.10">
    <property type="entry name" value="Multidrug resistance protein D"/>
    <property type="match status" value="1"/>
</dbReference>
<dbReference type="GO" id="GO:0022857">
    <property type="term" value="F:transmembrane transporter activity"/>
    <property type="evidence" value="ECO:0007669"/>
    <property type="project" value="InterPro"/>
</dbReference>
<evidence type="ECO:0000256" key="3">
    <source>
        <dbReference type="ARBA" id="ARBA00022475"/>
    </source>
</evidence>
<dbReference type="PANTHER" id="PTHR42718:SF43">
    <property type="entry name" value="LINCOMYCIN RESISTANCE PROTEIN LMRB"/>
    <property type="match status" value="1"/>
</dbReference>
<evidence type="ECO:0000256" key="6">
    <source>
        <dbReference type="ARBA" id="ARBA00023136"/>
    </source>
</evidence>
<dbReference type="InterPro" id="IPR036259">
    <property type="entry name" value="MFS_trans_sf"/>
</dbReference>
<keyword evidence="2" id="KW-0813">Transport</keyword>
<comment type="subcellular location">
    <subcellularLocation>
        <location evidence="1">Cell membrane</location>
        <topology evidence="1">Multi-pass membrane protein</topology>
    </subcellularLocation>
</comment>
<evidence type="ECO:0000313" key="10">
    <source>
        <dbReference type="Proteomes" id="UP000479114"/>
    </source>
</evidence>
<feature type="transmembrane region" description="Helical" evidence="7">
    <location>
        <begin position="434"/>
        <end position="463"/>
    </location>
</feature>
<dbReference type="NCBIfam" id="TIGR00711">
    <property type="entry name" value="efflux_EmrB"/>
    <property type="match status" value="1"/>
</dbReference>
<evidence type="ECO:0000313" key="9">
    <source>
        <dbReference type="EMBL" id="QHW32234.1"/>
    </source>
</evidence>
<feature type="transmembrane region" description="Helical" evidence="7">
    <location>
        <begin position="101"/>
        <end position="125"/>
    </location>
</feature>
<feature type="transmembrane region" description="Helical" evidence="7">
    <location>
        <begin position="393"/>
        <end position="414"/>
    </location>
</feature>
<keyword evidence="4 7" id="KW-0812">Transmembrane</keyword>
<dbReference type="PROSITE" id="PS50850">
    <property type="entry name" value="MFS"/>
    <property type="match status" value="1"/>
</dbReference>
<dbReference type="Pfam" id="PF07690">
    <property type="entry name" value="MFS_1"/>
    <property type="match status" value="1"/>
</dbReference>
<dbReference type="EMBL" id="CP048286">
    <property type="protein sequence ID" value="QHW32234.1"/>
    <property type="molecule type" value="Genomic_DNA"/>
</dbReference>
<dbReference type="PRINTS" id="PR01036">
    <property type="entry name" value="TCRTETB"/>
</dbReference>
<feature type="transmembrane region" description="Helical" evidence="7">
    <location>
        <begin position="352"/>
        <end position="372"/>
    </location>
</feature>
<dbReference type="Gene3D" id="1.20.1250.20">
    <property type="entry name" value="MFS general substrate transporter like domains"/>
    <property type="match status" value="1"/>
</dbReference>
<protein>
    <submittedName>
        <fullName evidence="9">Multidrug efflux MFS transporter</fullName>
    </submittedName>
</protein>
<feature type="transmembrane region" description="Helical" evidence="7">
    <location>
        <begin position="76"/>
        <end position="95"/>
    </location>
</feature>
<feature type="transmembrane region" description="Helical" evidence="7">
    <location>
        <begin position="45"/>
        <end position="64"/>
    </location>
</feature>
<evidence type="ECO:0000256" key="7">
    <source>
        <dbReference type="SAM" id="Phobius"/>
    </source>
</evidence>
<keyword evidence="10" id="KW-1185">Reference proteome</keyword>
<dbReference type="InterPro" id="IPR020846">
    <property type="entry name" value="MFS_dom"/>
</dbReference>
<dbReference type="RefSeq" id="WP_162641357.1">
    <property type="nucleotide sequence ID" value="NZ_CP048286.1"/>
</dbReference>
<name>A0A6C0P179_9BACL</name>
<evidence type="ECO:0000256" key="1">
    <source>
        <dbReference type="ARBA" id="ARBA00004651"/>
    </source>
</evidence>